<dbReference type="Proteomes" id="UP000800200">
    <property type="component" value="Unassembled WGS sequence"/>
</dbReference>
<keyword evidence="3" id="KW-1185">Reference proteome</keyword>
<feature type="region of interest" description="Disordered" evidence="1">
    <location>
        <begin position="43"/>
        <end position="73"/>
    </location>
</feature>
<proteinExistence type="predicted"/>
<gene>
    <name evidence="2" type="ORF">K469DRAFT_332493</name>
</gene>
<dbReference type="AlphaFoldDB" id="A0A6A6DHS0"/>
<evidence type="ECO:0000256" key="1">
    <source>
        <dbReference type="SAM" id="MobiDB-lite"/>
    </source>
</evidence>
<organism evidence="2 3">
    <name type="scientific">Zopfia rhizophila CBS 207.26</name>
    <dbReference type="NCBI Taxonomy" id="1314779"/>
    <lineage>
        <taxon>Eukaryota</taxon>
        <taxon>Fungi</taxon>
        <taxon>Dikarya</taxon>
        <taxon>Ascomycota</taxon>
        <taxon>Pezizomycotina</taxon>
        <taxon>Dothideomycetes</taxon>
        <taxon>Dothideomycetes incertae sedis</taxon>
        <taxon>Zopfiaceae</taxon>
        <taxon>Zopfia</taxon>
    </lineage>
</organism>
<sequence length="89" mass="10688">MLLVDEEMAAGANSNKFEPLQYHHLHRQYQADLPRRRHLTCLHTKPPRRHHLTSLHTEPPHRPTRRKQLPHVARTPQLHRIIIIYHQRG</sequence>
<evidence type="ECO:0000313" key="3">
    <source>
        <dbReference type="Proteomes" id="UP000800200"/>
    </source>
</evidence>
<feature type="compositionally biased region" description="Basic residues" evidence="1">
    <location>
        <begin position="43"/>
        <end position="53"/>
    </location>
</feature>
<accession>A0A6A6DHS0</accession>
<reference evidence="2" key="1">
    <citation type="journal article" date="2020" name="Stud. Mycol.">
        <title>101 Dothideomycetes genomes: a test case for predicting lifestyles and emergence of pathogens.</title>
        <authorList>
            <person name="Haridas S."/>
            <person name="Albert R."/>
            <person name="Binder M."/>
            <person name="Bloem J."/>
            <person name="Labutti K."/>
            <person name="Salamov A."/>
            <person name="Andreopoulos B."/>
            <person name="Baker S."/>
            <person name="Barry K."/>
            <person name="Bills G."/>
            <person name="Bluhm B."/>
            <person name="Cannon C."/>
            <person name="Castanera R."/>
            <person name="Culley D."/>
            <person name="Daum C."/>
            <person name="Ezra D."/>
            <person name="Gonzalez J."/>
            <person name="Henrissat B."/>
            <person name="Kuo A."/>
            <person name="Liang C."/>
            <person name="Lipzen A."/>
            <person name="Lutzoni F."/>
            <person name="Magnuson J."/>
            <person name="Mondo S."/>
            <person name="Nolan M."/>
            <person name="Ohm R."/>
            <person name="Pangilinan J."/>
            <person name="Park H.-J."/>
            <person name="Ramirez L."/>
            <person name="Alfaro M."/>
            <person name="Sun H."/>
            <person name="Tritt A."/>
            <person name="Yoshinaga Y."/>
            <person name="Zwiers L.-H."/>
            <person name="Turgeon B."/>
            <person name="Goodwin S."/>
            <person name="Spatafora J."/>
            <person name="Crous P."/>
            <person name="Grigoriev I."/>
        </authorList>
    </citation>
    <scope>NUCLEOTIDE SEQUENCE</scope>
    <source>
        <strain evidence="2">CBS 207.26</strain>
    </source>
</reference>
<name>A0A6A6DHS0_9PEZI</name>
<evidence type="ECO:0000313" key="2">
    <source>
        <dbReference type="EMBL" id="KAF2178675.1"/>
    </source>
</evidence>
<protein>
    <submittedName>
        <fullName evidence="2">Uncharacterized protein</fullName>
    </submittedName>
</protein>
<dbReference type="EMBL" id="ML994674">
    <property type="protein sequence ID" value="KAF2178675.1"/>
    <property type="molecule type" value="Genomic_DNA"/>
</dbReference>